<feature type="transmembrane region" description="Helical" evidence="6">
    <location>
        <begin position="154"/>
        <end position="176"/>
    </location>
</feature>
<dbReference type="GO" id="GO:0022857">
    <property type="term" value="F:transmembrane transporter activity"/>
    <property type="evidence" value="ECO:0007669"/>
    <property type="project" value="InterPro"/>
</dbReference>
<dbReference type="RefSeq" id="WP_262396784.1">
    <property type="nucleotide sequence ID" value="NZ_JACRTC010000001.1"/>
</dbReference>
<feature type="transmembrane region" description="Helical" evidence="6">
    <location>
        <begin position="128"/>
        <end position="147"/>
    </location>
</feature>
<feature type="transmembrane region" description="Helical" evidence="6">
    <location>
        <begin position="24"/>
        <end position="47"/>
    </location>
</feature>
<keyword evidence="5 6" id="KW-0472">Membrane</keyword>
<dbReference type="Proteomes" id="UP000660861">
    <property type="component" value="Unassembled WGS sequence"/>
</dbReference>
<evidence type="ECO:0000256" key="1">
    <source>
        <dbReference type="ARBA" id="ARBA00004651"/>
    </source>
</evidence>
<evidence type="ECO:0000256" key="6">
    <source>
        <dbReference type="SAM" id="Phobius"/>
    </source>
</evidence>
<comment type="caution">
    <text evidence="7">The sequence shown here is derived from an EMBL/GenBank/DDBJ whole genome shotgun (WGS) entry which is preliminary data.</text>
</comment>
<dbReference type="InterPro" id="IPR001851">
    <property type="entry name" value="ABC_transp_permease"/>
</dbReference>
<evidence type="ECO:0000256" key="4">
    <source>
        <dbReference type="ARBA" id="ARBA00022989"/>
    </source>
</evidence>
<evidence type="ECO:0000313" key="7">
    <source>
        <dbReference type="EMBL" id="MBC8569688.1"/>
    </source>
</evidence>
<sequence length="363" mass="38310">MEAIKKCGVYLRQKIKQLFTSKSFIVSAISLLLALIVSGIILAFSGYNPFTAYVNMFGGAFGDMSRVADTLGIATPLILCGTAVAIAMRGGAINIGAEGQLYVGAMAAALTGIFCQGLPAILHIPLCILAAAVAGGLWAGLAGYLKIKLKVNEVVLTIMLNYIAIYLTDYIVTYGVKAEGMVVKTPNVAESAILPALYPHSRLTIGFILAVIIVFVVRWMMKKTVFGLELQAIGNNLAAAETGGVNIGKQFLVTMFISGALAGLAGAVEVMGVHKYFIKGFSPGYGYDGLSIAVLGQNSPVGVLVSAILYGALRSGAQVMDRMTKIPSDFVGLMQALIIIFVATPGIIMAMRNFARRGKKNHD</sequence>
<keyword evidence="4 6" id="KW-1133">Transmembrane helix</keyword>
<feature type="transmembrane region" description="Helical" evidence="6">
    <location>
        <begin position="251"/>
        <end position="273"/>
    </location>
</feature>
<evidence type="ECO:0000256" key="5">
    <source>
        <dbReference type="ARBA" id="ARBA00023136"/>
    </source>
</evidence>
<organism evidence="7 8">
    <name type="scientific">Zongyangia hominis</name>
    <dbReference type="NCBI Taxonomy" id="2763677"/>
    <lineage>
        <taxon>Bacteria</taxon>
        <taxon>Bacillati</taxon>
        <taxon>Bacillota</taxon>
        <taxon>Clostridia</taxon>
        <taxon>Eubacteriales</taxon>
        <taxon>Oscillospiraceae</taxon>
        <taxon>Zongyangia</taxon>
    </lineage>
</organism>
<evidence type="ECO:0000256" key="3">
    <source>
        <dbReference type="ARBA" id="ARBA00022692"/>
    </source>
</evidence>
<gene>
    <name evidence="7" type="ORF">H8709_02470</name>
</gene>
<dbReference type="Pfam" id="PF02653">
    <property type="entry name" value="BPD_transp_2"/>
    <property type="match status" value="1"/>
</dbReference>
<protein>
    <submittedName>
        <fullName evidence="7">ABC transporter permease</fullName>
    </submittedName>
</protein>
<feature type="transmembrane region" description="Helical" evidence="6">
    <location>
        <begin position="203"/>
        <end position="221"/>
    </location>
</feature>
<dbReference type="PANTHER" id="PTHR47089">
    <property type="entry name" value="ABC TRANSPORTER, PERMEASE PROTEIN"/>
    <property type="match status" value="1"/>
</dbReference>
<dbReference type="PANTHER" id="PTHR47089:SF1">
    <property type="entry name" value="GUANOSINE ABC TRANSPORTER PERMEASE PROTEIN NUPP"/>
    <property type="match status" value="1"/>
</dbReference>
<dbReference type="AlphaFoldDB" id="A0A926IAX9"/>
<keyword evidence="3 6" id="KW-0812">Transmembrane</keyword>
<comment type="subcellular location">
    <subcellularLocation>
        <location evidence="1">Cell membrane</location>
        <topology evidence="1">Multi-pass membrane protein</topology>
    </subcellularLocation>
</comment>
<feature type="transmembrane region" description="Helical" evidence="6">
    <location>
        <begin position="67"/>
        <end position="88"/>
    </location>
</feature>
<reference evidence="7" key="1">
    <citation type="submission" date="2020-08" db="EMBL/GenBank/DDBJ databases">
        <title>Genome public.</title>
        <authorList>
            <person name="Liu C."/>
            <person name="Sun Q."/>
        </authorList>
    </citation>
    <scope>NUCLEOTIDE SEQUENCE</scope>
    <source>
        <strain evidence="7">NSJ-54</strain>
    </source>
</reference>
<proteinExistence type="predicted"/>
<evidence type="ECO:0000313" key="8">
    <source>
        <dbReference type="Proteomes" id="UP000660861"/>
    </source>
</evidence>
<keyword evidence="2" id="KW-1003">Cell membrane</keyword>
<dbReference type="EMBL" id="JACRTC010000001">
    <property type="protein sequence ID" value="MBC8569688.1"/>
    <property type="molecule type" value="Genomic_DNA"/>
</dbReference>
<feature type="transmembrane region" description="Helical" evidence="6">
    <location>
        <begin position="100"/>
        <end position="122"/>
    </location>
</feature>
<dbReference type="CDD" id="cd06580">
    <property type="entry name" value="TM_PBP1_transp_TpRbsC_like"/>
    <property type="match status" value="1"/>
</dbReference>
<accession>A0A926IAX9</accession>
<name>A0A926IAX9_9FIRM</name>
<dbReference type="GO" id="GO:0005886">
    <property type="term" value="C:plasma membrane"/>
    <property type="evidence" value="ECO:0007669"/>
    <property type="project" value="UniProtKB-SubCell"/>
</dbReference>
<feature type="transmembrane region" description="Helical" evidence="6">
    <location>
        <begin position="330"/>
        <end position="351"/>
    </location>
</feature>
<evidence type="ECO:0000256" key="2">
    <source>
        <dbReference type="ARBA" id="ARBA00022475"/>
    </source>
</evidence>
<keyword evidence="8" id="KW-1185">Reference proteome</keyword>